<comment type="caution">
    <text evidence="1">The sequence shown here is derived from an EMBL/GenBank/DDBJ whole genome shotgun (WGS) entry which is preliminary data.</text>
</comment>
<evidence type="ECO:0000313" key="2">
    <source>
        <dbReference type="Proteomes" id="UP001390339"/>
    </source>
</evidence>
<dbReference type="PANTHER" id="PTHR39598">
    <property type="entry name" value="AUSTINOL SYNTHESIS PROTEIN F-RELATED"/>
    <property type="match status" value="1"/>
</dbReference>
<protein>
    <submittedName>
        <fullName evidence="1">Sterigmatocystin biosynthesis protein stcQ</fullName>
    </submittedName>
</protein>
<dbReference type="PANTHER" id="PTHR39598:SF1">
    <property type="entry name" value="AUSTINOID BIOSYNTHESIS CLUSTERS PROTEIN F-RELATED"/>
    <property type="match status" value="1"/>
</dbReference>
<dbReference type="Proteomes" id="UP001390339">
    <property type="component" value="Unassembled WGS sequence"/>
</dbReference>
<evidence type="ECO:0000313" key="1">
    <source>
        <dbReference type="EMBL" id="KAK8859001.1"/>
    </source>
</evidence>
<name>A0ABR2I808_9PEZI</name>
<reference evidence="1 2" key="1">
    <citation type="journal article" date="2024" name="IMA Fungus">
        <title>Apiospora arundinis, a panoply of carbohydrate-active enzymes and secondary metabolites.</title>
        <authorList>
            <person name="Sorensen T."/>
            <person name="Petersen C."/>
            <person name="Muurmann A.T."/>
            <person name="Christiansen J.V."/>
            <person name="Brundto M.L."/>
            <person name="Overgaard C.K."/>
            <person name="Boysen A.T."/>
            <person name="Wollenberg R.D."/>
            <person name="Larsen T.O."/>
            <person name="Sorensen J.L."/>
            <person name="Nielsen K.L."/>
            <person name="Sondergaard T.E."/>
        </authorList>
    </citation>
    <scope>NUCLEOTIDE SEQUENCE [LARGE SCALE GENOMIC DNA]</scope>
    <source>
        <strain evidence="1 2">AAU 773</strain>
    </source>
</reference>
<dbReference type="SUPFAM" id="SSF54427">
    <property type="entry name" value="NTF2-like"/>
    <property type="match status" value="1"/>
</dbReference>
<dbReference type="EMBL" id="JAPCWZ010000006">
    <property type="protein sequence ID" value="KAK8859001.1"/>
    <property type="molecule type" value="Genomic_DNA"/>
</dbReference>
<organism evidence="1 2">
    <name type="scientific">Apiospora arundinis</name>
    <dbReference type="NCBI Taxonomy" id="335852"/>
    <lineage>
        <taxon>Eukaryota</taxon>
        <taxon>Fungi</taxon>
        <taxon>Dikarya</taxon>
        <taxon>Ascomycota</taxon>
        <taxon>Pezizomycotina</taxon>
        <taxon>Sordariomycetes</taxon>
        <taxon>Xylariomycetidae</taxon>
        <taxon>Amphisphaeriales</taxon>
        <taxon>Apiosporaceae</taxon>
        <taxon>Apiospora</taxon>
    </lineage>
</organism>
<accession>A0ABR2I808</accession>
<dbReference type="InterPro" id="IPR050977">
    <property type="entry name" value="Fungal_Meroterpenoid_Isomerase"/>
</dbReference>
<sequence>MASLAQVQADTLDKFLEAWKNQEAQKTIDLWSENFMQRLLPYSLGAAVQSRAQAEGIYPVLTSSLSNWKLDIKEIVHDSSRGSAAVYATSSADTPLPDETWTNEYAIFISFTKDGTKIDRLDEMVDSAFYKDFFPKFRQYVAQQKGAPAH</sequence>
<proteinExistence type="predicted"/>
<dbReference type="InterPro" id="IPR032710">
    <property type="entry name" value="NTF2-like_dom_sf"/>
</dbReference>
<dbReference type="Gene3D" id="3.10.450.50">
    <property type="match status" value="1"/>
</dbReference>
<keyword evidence="2" id="KW-1185">Reference proteome</keyword>
<gene>
    <name evidence="1" type="ORF">PGQ11_009735</name>
</gene>